<evidence type="ECO:0000259" key="1">
    <source>
        <dbReference type="Pfam" id="PF13649"/>
    </source>
</evidence>
<keyword evidence="2" id="KW-0808">Transferase</keyword>
<dbReference type="GO" id="GO:0032259">
    <property type="term" value="P:methylation"/>
    <property type="evidence" value="ECO:0007669"/>
    <property type="project" value="UniProtKB-KW"/>
</dbReference>
<dbReference type="CDD" id="cd02440">
    <property type="entry name" value="AdoMet_MTases"/>
    <property type="match status" value="1"/>
</dbReference>
<organism evidence="2 3">
    <name type="scientific">Lentzea aerocolonigenes</name>
    <name type="common">Lechevalieria aerocolonigenes</name>
    <name type="synonym">Saccharothrix aerocolonigenes</name>
    <dbReference type="NCBI Taxonomy" id="68170"/>
    <lineage>
        <taxon>Bacteria</taxon>
        <taxon>Bacillati</taxon>
        <taxon>Actinomycetota</taxon>
        <taxon>Actinomycetes</taxon>
        <taxon>Pseudonocardiales</taxon>
        <taxon>Pseudonocardiaceae</taxon>
        <taxon>Lentzea</taxon>
    </lineage>
</organism>
<dbReference type="InterPro" id="IPR029063">
    <property type="entry name" value="SAM-dependent_MTases_sf"/>
</dbReference>
<proteinExistence type="predicted"/>
<name>A0A0F0H134_LENAE</name>
<evidence type="ECO:0000313" key="3">
    <source>
        <dbReference type="Proteomes" id="UP000033393"/>
    </source>
</evidence>
<accession>A0A0F0H134</accession>
<dbReference type="AlphaFoldDB" id="A0A0F0H134"/>
<protein>
    <submittedName>
        <fullName evidence="2">Methyltransferase type 12</fullName>
    </submittedName>
</protein>
<keyword evidence="2" id="KW-0489">Methyltransferase</keyword>
<dbReference type="InterPro" id="IPR041698">
    <property type="entry name" value="Methyltransf_25"/>
</dbReference>
<dbReference type="Gene3D" id="3.40.50.150">
    <property type="entry name" value="Vaccinia Virus protein VP39"/>
    <property type="match status" value="1"/>
</dbReference>
<dbReference type="STRING" id="68170.GCA_000974445_01673"/>
<feature type="domain" description="Methyltransferase" evidence="1">
    <location>
        <begin position="49"/>
        <end position="135"/>
    </location>
</feature>
<keyword evidence="3" id="KW-1185">Reference proteome</keyword>
<dbReference type="PATRIC" id="fig|68170.10.peg.4232"/>
<gene>
    <name evidence="2" type="ORF">UK23_16705</name>
</gene>
<dbReference type="Pfam" id="PF13649">
    <property type="entry name" value="Methyltransf_25"/>
    <property type="match status" value="1"/>
</dbReference>
<dbReference type="Proteomes" id="UP000033393">
    <property type="component" value="Unassembled WGS sequence"/>
</dbReference>
<comment type="caution">
    <text evidence="2">The sequence shown here is derived from an EMBL/GenBank/DDBJ whole genome shotgun (WGS) entry which is preliminary data.</text>
</comment>
<dbReference type="EMBL" id="JYJG01000102">
    <property type="protein sequence ID" value="KJK48531.1"/>
    <property type="molecule type" value="Genomic_DNA"/>
</dbReference>
<dbReference type="OrthoDB" id="4484556at2"/>
<dbReference type="SUPFAM" id="SSF53335">
    <property type="entry name" value="S-adenosyl-L-methionine-dependent methyltransferases"/>
    <property type="match status" value="1"/>
</dbReference>
<sequence>MMFDQALRGHASWLDFAGTTPRKLSVDRWQADADDGDSVLLDVCTGPTLDIGCGPGRLVAALLARGVQALGVDVSPEAIRRTTARGGIAIRRDVFDLLPGEGRWHHVLLADGNIGIGGNPAVLFQRMRELLKPSGTVVAEVERPGSGLTVGQARVRTEGTLGAWFPWAWSDAESVPADGFFLLWQKESAGRFFACWEKL</sequence>
<evidence type="ECO:0000313" key="2">
    <source>
        <dbReference type="EMBL" id="KJK48531.1"/>
    </source>
</evidence>
<reference evidence="2 3" key="1">
    <citation type="submission" date="2015-02" db="EMBL/GenBank/DDBJ databases">
        <authorList>
            <person name="Ju K.-S."/>
            <person name="Doroghazi J.R."/>
            <person name="Metcalf W."/>
        </authorList>
    </citation>
    <scope>NUCLEOTIDE SEQUENCE [LARGE SCALE GENOMIC DNA]</scope>
    <source>
        <strain evidence="2 3">NRRL B-16140</strain>
    </source>
</reference>
<dbReference type="GO" id="GO:0008168">
    <property type="term" value="F:methyltransferase activity"/>
    <property type="evidence" value="ECO:0007669"/>
    <property type="project" value="UniProtKB-KW"/>
</dbReference>
<dbReference type="RefSeq" id="WP_045312461.1">
    <property type="nucleotide sequence ID" value="NZ_JYJG01000102.1"/>
</dbReference>